<accession>A0A2G1VMA0</accession>
<keyword evidence="2" id="KW-1185">Reference proteome</keyword>
<evidence type="ECO:0000313" key="2">
    <source>
        <dbReference type="Proteomes" id="UP000229433"/>
    </source>
</evidence>
<dbReference type="EMBL" id="NQXA01000026">
    <property type="protein sequence ID" value="PHQ27883.1"/>
    <property type="molecule type" value="Genomic_DNA"/>
</dbReference>
<dbReference type="Gene3D" id="2.10.109.10">
    <property type="entry name" value="Umud Fragment, subunit A"/>
    <property type="match status" value="1"/>
</dbReference>
<comment type="caution">
    <text evidence="1">The sequence shown here is derived from an EMBL/GenBank/DDBJ whole genome shotgun (WGS) entry which is preliminary data.</text>
</comment>
<protein>
    <recommendedName>
        <fullName evidence="3">Peptidase S24/S26A/S26B/S26C domain-containing protein</fullName>
    </recommendedName>
</protein>
<sequence length="234" mass="26947">MSDRLERINKARKMAKLSWEKAAEGLPVSGPALRIAFSRKSVDEIYLEHLEQLLQIKNEKVSDIKVNEPLTYYENGRGLQYEEMAGGKYLLTVPLVPVRAQATYVSEYTDAEYINDLGKVSFVVDRIGQGNYRAFEVINDSMNDGSINSIPHGTIVLGRELQKHHWTSPLRVKQYPHWIIVHRDTVMCKEIVEHDVERGTITCHSLNDSPEYQDFTINLNDVKELYNIIKRQLD</sequence>
<proteinExistence type="predicted"/>
<dbReference type="Proteomes" id="UP000229433">
    <property type="component" value="Unassembled WGS sequence"/>
</dbReference>
<organism evidence="1 2">
    <name type="scientific">Leeuwenhoekiella nanhaiensis</name>
    <dbReference type="NCBI Taxonomy" id="1655491"/>
    <lineage>
        <taxon>Bacteria</taxon>
        <taxon>Pseudomonadati</taxon>
        <taxon>Bacteroidota</taxon>
        <taxon>Flavobacteriia</taxon>
        <taxon>Flavobacteriales</taxon>
        <taxon>Flavobacteriaceae</taxon>
        <taxon>Leeuwenhoekiella</taxon>
    </lineage>
</organism>
<gene>
    <name evidence="1" type="ORF">CJ305_17920</name>
</gene>
<evidence type="ECO:0008006" key="3">
    <source>
        <dbReference type="Google" id="ProtNLM"/>
    </source>
</evidence>
<dbReference type="AlphaFoldDB" id="A0A2G1VMA0"/>
<name>A0A2G1VMA0_9FLAO</name>
<evidence type="ECO:0000313" key="1">
    <source>
        <dbReference type="EMBL" id="PHQ27883.1"/>
    </source>
</evidence>
<reference evidence="1 2" key="1">
    <citation type="submission" date="2017-08" db="EMBL/GenBank/DDBJ databases">
        <title>The whole genome shortgun sequences of strain Leeuwenhoekiella nanhaiensis G18 from the South China Sea.</title>
        <authorList>
            <person name="Liu Q."/>
        </authorList>
    </citation>
    <scope>NUCLEOTIDE SEQUENCE [LARGE SCALE GENOMIC DNA]</scope>
    <source>
        <strain evidence="1 2">G18</strain>
    </source>
</reference>